<gene>
    <name evidence="1" type="ORF">ALECFALPRED_010492</name>
</gene>
<evidence type="ECO:0000313" key="1">
    <source>
        <dbReference type="EMBL" id="CAF9943046.1"/>
    </source>
</evidence>
<reference evidence="1" key="1">
    <citation type="submission" date="2021-03" db="EMBL/GenBank/DDBJ databases">
        <authorList>
            <person name="Tagirdzhanova G."/>
        </authorList>
    </citation>
    <scope>NUCLEOTIDE SEQUENCE</scope>
</reference>
<protein>
    <submittedName>
        <fullName evidence="1">Uncharacterized protein</fullName>
    </submittedName>
</protein>
<organism evidence="1 2">
    <name type="scientific">Alectoria fallacina</name>
    <dbReference type="NCBI Taxonomy" id="1903189"/>
    <lineage>
        <taxon>Eukaryota</taxon>
        <taxon>Fungi</taxon>
        <taxon>Dikarya</taxon>
        <taxon>Ascomycota</taxon>
        <taxon>Pezizomycotina</taxon>
        <taxon>Lecanoromycetes</taxon>
        <taxon>OSLEUM clade</taxon>
        <taxon>Lecanoromycetidae</taxon>
        <taxon>Lecanorales</taxon>
        <taxon>Lecanorineae</taxon>
        <taxon>Parmeliaceae</taxon>
        <taxon>Alectoria</taxon>
    </lineage>
</organism>
<dbReference type="AlphaFoldDB" id="A0A8H3J981"/>
<comment type="caution">
    <text evidence="1">The sequence shown here is derived from an EMBL/GenBank/DDBJ whole genome shotgun (WGS) entry which is preliminary data.</text>
</comment>
<name>A0A8H3J981_9LECA</name>
<sequence length="342" mass="38570">MALISGCGEQVSFARSGRHEYPFHAEHDKRSDGKSLCQDATLALLLPLLSHLETFWIDAGDICSGYWIEYAIGNAPKATKPFFTKLARVHLSFDGLEFTIWNVCSIDYKRLRHYAALPSIKTLSAPPLTLELDCWENDLPPLISEVTKLELLNNANPYRLSEDLTIVRLGRVNPNRLYRFLEDFPKLEIFNYSIKTSMMFSMFDASCIRDALIANVKTSLRALTILGPIDYSGSMGSLREFEVLSVLHTHWSLLIKDCNLQTVLPVSLHVLQLDDKITRCKKIYKGLMENAVSGNLTGDLQLEHVTLTAGDVTNLEEICHNLQQECRERGLVLTLTSPLRPS</sequence>
<evidence type="ECO:0000313" key="2">
    <source>
        <dbReference type="Proteomes" id="UP000664203"/>
    </source>
</evidence>
<dbReference type="EMBL" id="CAJPDR010000872">
    <property type="protein sequence ID" value="CAF9943046.1"/>
    <property type="molecule type" value="Genomic_DNA"/>
</dbReference>
<proteinExistence type="predicted"/>
<accession>A0A8H3J981</accession>
<keyword evidence="2" id="KW-1185">Reference proteome</keyword>
<dbReference type="Proteomes" id="UP000664203">
    <property type="component" value="Unassembled WGS sequence"/>
</dbReference>